<protein>
    <submittedName>
        <fullName evidence="2">Putative Myb/SANT-like domain containing protein</fullName>
    </submittedName>
</protein>
<proteinExistence type="predicted"/>
<name>A0A8K0HW66_COCNU</name>
<dbReference type="AlphaFoldDB" id="A0A8K0HW66"/>
<gene>
    <name evidence="2" type="ORF">COCNU_01G012390</name>
</gene>
<keyword evidence="3" id="KW-1185">Reference proteome</keyword>
<comment type="caution">
    <text evidence="2">The sequence shown here is derived from an EMBL/GenBank/DDBJ whole genome shotgun (WGS) entry which is preliminary data.</text>
</comment>
<evidence type="ECO:0000313" key="3">
    <source>
        <dbReference type="Proteomes" id="UP000797356"/>
    </source>
</evidence>
<reference evidence="2" key="2">
    <citation type="submission" date="2019-07" db="EMBL/GenBank/DDBJ databases">
        <authorList>
            <person name="Yang Y."/>
            <person name="Bocs S."/>
            <person name="Baudouin L."/>
        </authorList>
    </citation>
    <scope>NUCLEOTIDE SEQUENCE</scope>
    <source>
        <tissue evidence="2">Spear leaf of Hainan Tall coconut</tissue>
    </source>
</reference>
<evidence type="ECO:0000313" key="2">
    <source>
        <dbReference type="EMBL" id="KAG1327305.1"/>
    </source>
</evidence>
<dbReference type="EMBL" id="CM017872">
    <property type="protein sequence ID" value="KAG1327305.1"/>
    <property type="molecule type" value="Genomic_DNA"/>
</dbReference>
<reference evidence="2" key="1">
    <citation type="journal article" date="2017" name="Gigascience">
        <title>The genome draft of coconut (Cocos nucifera).</title>
        <authorList>
            <person name="Xiao Y."/>
            <person name="Xu P."/>
            <person name="Fan H."/>
            <person name="Baudouin L."/>
            <person name="Xia W."/>
            <person name="Bocs S."/>
            <person name="Xu J."/>
            <person name="Li Q."/>
            <person name="Guo A."/>
            <person name="Zhou L."/>
            <person name="Li J."/>
            <person name="Wu Y."/>
            <person name="Ma Z."/>
            <person name="Armero A."/>
            <person name="Issali A.E."/>
            <person name="Liu N."/>
            <person name="Peng M."/>
            <person name="Yang Y."/>
        </authorList>
    </citation>
    <scope>NUCLEOTIDE SEQUENCE</scope>
    <source>
        <tissue evidence="2">Spear leaf of Hainan Tall coconut</tissue>
    </source>
</reference>
<feature type="compositionally biased region" description="Polar residues" evidence="1">
    <location>
        <begin position="71"/>
        <end position="87"/>
    </location>
</feature>
<sequence length="172" mass="19779">MSFPHLDQLAVVFDRNRATKEVAEALEDAVEHMEQKEVANTEFVNEEMSDVDWNNNINLKNIQEDCYGFASDTQSPNSMQPSQATDFSSSRQHRSKRSRGTTEDDPSVKVLLDELSKLGSYFQIAGDHMKHLAGVFNVERKMRMKVFDEILKIERLTQNERMMVGRKFSSDV</sequence>
<dbReference type="PANTHER" id="PTHR46250">
    <property type="entry name" value="MYB/SANT-LIKE DNA-BINDING DOMAIN PROTEIN-RELATED"/>
    <property type="match status" value="1"/>
</dbReference>
<feature type="region of interest" description="Disordered" evidence="1">
    <location>
        <begin position="69"/>
        <end position="105"/>
    </location>
</feature>
<evidence type="ECO:0000256" key="1">
    <source>
        <dbReference type="SAM" id="MobiDB-lite"/>
    </source>
</evidence>
<dbReference type="PANTHER" id="PTHR46250:SF15">
    <property type="entry name" value="OS01G0523800 PROTEIN"/>
    <property type="match status" value="1"/>
</dbReference>
<dbReference type="OrthoDB" id="1750077at2759"/>
<accession>A0A8K0HW66</accession>
<dbReference type="Proteomes" id="UP000797356">
    <property type="component" value="Chromosome 1"/>
</dbReference>
<organism evidence="2 3">
    <name type="scientific">Cocos nucifera</name>
    <name type="common">Coconut palm</name>
    <dbReference type="NCBI Taxonomy" id="13894"/>
    <lineage>
        <taxon>Eukaryota</taxon>
        <taxon>Viridiplantae</taxon>
        <taxon>Streptophyta</taxon>
        <taxon>Embryophyta</taxon>
        <taxon>Tracheophyta</taxon>
        <taxon>Spermatophyta</taxon>
        <taxon>Magnoliopsida</taxon>
        <taxon>Liliopsida</taxon>
        <taxon>Arecaceae</taxon>
        <taxon>Arecoideae</taxon>
        <taxon>Cocoseae</taxon>
        <taxon>Attaleinae</taxon>
        <taxon>Cocos</taxon>
    </lineage>
</organism>